<gene>
    <name evidence="1" type="ORF">PCOR1329_LOCUS26617</name>
</gene>
<comment type="caution">
    <text evidence="1">The sequence shown here is derived from an EMBL/GenBank/DDBJ whole genome shotgun (WGS) entry which is preliminary data.</text>
</comment>
<name>A0ABN9S593_9DINO</name>
<reference evidence="1" key="1">
    <citation type="submission" date="2023-10" db="EMBL/GenBank/DDBJ databases">
        <authorList>
            <person name="Chen Y."/>
            <person name="Shah S."/>
            <person name="Dougan E. K."/>
            <person name="Thang M."/>
            <person name="Chan C."/>
        </authorList>
    </citation>
    <scope>NUCLEOTIDE SEQUENCE [LARGE SCALE GENOMIC DNA]</scope>
</reference>
<proteinExistence type="predicted"/>
<feature type="non-terminal residue" evidence="1">
    <location>
        <position position="324"/>
    </location>
</feature>
<sequence length="324" mass="34340">VAQVVRVKGAEQGALARLGPSLEKQCLAADRQDLAPMEGASAMLVLFFGLAGKRGDLDAFARRLGWAAEMRDIVDDASAYDLSDKWIFEGGPEGKGEVRMGALLAARAAKVAKGGVRDDAGSVRDLDGGIACAAQLRETKLDAKQIRRRGGAASLVGLRRAARVVAELPGRAKLGGILAPLFGAGFDRKPQLVQLILHMPSGACSSCIRGRLMQRWAAVAGDPGACVREWPRGGVGAGMALDPLGAGAVFLQILPEQRRGAPSAVDFADGVGPPDLGPEPLEQIRSFLEEAWLVEAMRERLCEWFGKEHAISKFAVIEQGEQGR</sequence>
<protein>
    <recommendedName>
        <fullName evidence="3">Queuosine salvage protein</fullName>
    </recommendedName>
</protein>
<dbReference type="EMBL" id="CAUYUJ010009502">
    <property type="protein sequence ID" value="CAK0826967.1"/>
    <property type="molecule type" value="Genomic_DNA"/>
</dbReference>
<evidence type="ECO:0000313" key="2">
    <source>
        <dbReference type="Proteomes" id="UP001189429"/>
    </source>
</evidence>
<evidence type="ECO:0008006" key="3">
    <source>
        <dbReference type="Google" id="ProtNLM"/>
    </source>
</evidence>
<keyword evidence="2" id="KW-1185">Reference proteome</keyword>
<accession>A0ABN9S593</accession>
<dbReference type="Proteomes" id="UP001189429">
    <property type="component" value="Unassembled WGS sequence"/>
</dbReference>
<feature type="non-terminal residue" evidence="1">
    <location>
        <position position="1"/>
    </location>
</feature>
<organism evidence="1 2">
    <name type="scientific">Prorocentrum cordatum</name>
    <dbReference type="NCBI Taxonomy" id="2364126"/>
    <lineage>
        <taxon>Eukaryota</taxon>
        <taxon>Sar</taxon>
        <taxon>Alveolata</taxon>
        <taxon>Dinophyceae</taxon>
        <taxon>Prorocentrales</taxon>
        <taxon>Prorocentraceae</taxon>
        <taxon>Prorocentrum</taxon>
    </lineage>
</organism>
<evidence type="ECO:0000313" key="1">
    <source>
        <dbReference type="EMBL" id="CAK0826967.1"/>
    </source>
</evidence>